<evidence type="ECO:0000313" key="1">
    <source>
        <dbReference type="EMBL" id="KAH1097119.1"/>
    </source>
</evidence>
<keyword evidence="2" id="KW-1185">Reference proteome</keyword>
<sequence length="77" mass="8302">MGSGPKSTLKVLKPNNGSLGMNLNIGWVAFDDGSRLAQVDATDKWKGIVMGKMEFSANLYKKKHAAGCILEKFKNGS</sequence>
<proteinExistence type="predicted"/>
<gene>
    <name evidence="1" type="ORF">J1N35_014040</name>
</gene>
<dbReference type="EMBL" id="JAIQCV010000005">
    <property type="protein sequence ID" value="KAH1097119.1"/>
    <property type="molecule type" value="Genomic_DNA"/>
</dbReference>
<reference evidence="1 2" key="1">
    <citation type="journal article" date="2021" name="Plant Biotechnol. J.">
        <title>Multi-omics assisted identification of the key and species-specific regulatory components of drought-tolerant mechanisms in Gossypium stocksii.</title>
        <authorList>
            <person name="Yu D."/>
            <person name="Ke L."/>
            <person name="Zhang D."/>
            <person name="Wu Y."/>
            <person name="Sun Y."/>
            <person name="Mei J."/>
            <person name="Sun J."/>
            <person name="Sun Y."/>
        </authorList>
    </citation>
    <scope>NUCLEOTIDE SEQUENCE [LARGE SCALE GENOMIC DNA]</scope>
    <source>
        <strain evidence="2">cv. E1</strain>
        <tissue evidence="1">Leaf</tissue>
    </source>
</reference>
<name>A0A9D3VV80_9ROSI</name>
<organism evidence="1 2">
    <name type="scientific">Gossypium stocksii</name>
    <dbReference type="NCBI Taxonomy" id="47602"/>
    <lineage>
        <taxon>Eukaryota</taxon>
        <taxon>Viridiplantae</taxon>
        <taxon>Streptophyta</taxon>
        <taxon>Embryophyta</taxon>
        <taxon>Tracheophyta</taxon>
        <taxon>Spermatophyta</taxon>
        <taxon>Magnoliopsida</taxon>
        <taxon>eudicotyledons</taxon>
        <taxon>Gunneridae</taxon>
        <taxon>Pentapetalae</taxon>
        <taxon>rosids</taxon>
        <taxon>malvids</taxon>
        <taxon>Malvales</taxon>
        <taxon>Malvaceae</taxon>
        <taxon>Malvoideae</taxon>
        <taxon>Gossypium</taxon>
    </lineage>
</organism>
<dbReference type="OrthoDB" id="10542882at2759"/>
<protein>
    <submittedName>
        <fullName evidence="1">Uncharacterized protein</fullName>
    </submittedName>
</protein>
<dbReference type="AlphaFoldDB" id="A0A9D3VV80"/>
<accession>A0A9D3VV80</accession>
<comment type="caution">
    <text evidence="1">The sequence shown here is derived from an EMBL/GenBank/DDBJ whole genome shotgun (WGS) entry which is preliminary data.</text>
</comment>
<dbReference type="Proteomes" id="UP000828251">
    <property type="component" value="Unassembled WGS sequence"/>
</dbReference>
<evidence type="ECO:0000313" key="2">
    <source>
        <dbReference type="Proteomes" id="UP000828251"/>
    </source>
</evidence>